<dbReference type="PANTHER" id="PTHR30055:SF226">
    <property type="entry name" value="HTH-TYPE TRANSCRIPTIONAL REGULATOR PKSA"/>
    <property type="match status" value="1"/>
</dbReference>
<evidence type="ECO:0000256" key="1">
    <source>
        <dbReference type="ARBA" id="ARBA00023125"/>
    </source>
</evidence>
<keyword evidence="5" id="KW-1185">Reference proteome</keyword>
<name>A0ABN3UFV0_9ACTN</name>
<dbReference type="PROSITE" id="PS50977">
    <property type="entry name" value="HTH_TETR_2"/>
    <property type="match status" value="1"/>
</dbReference>
<feature type="domain" description="HTH tetR-type" evidence="3">
    <location>
        <begin position="3"/>
        <end position="63"/>
    </location>
</feature>
<dbReference type="InterPro" id="IPR036271">
    <property type="entry name" value="Tet_transcr_reg_TetR-rel_C_sf"/>
</dbReference>
<dbReference type="Pfam" id="PF00440">
    <property type="entry name" value="TetR_N"/>
    <property type="match status" value="1"/>
</dbReference>
<dbReference type="EMBL" id="BAAATZ010000020">
    <property type="protein sequence ID" value="GAA2731696.1"/>
    <property type="molecule type" value="Genomic_DNA"/>
</dbReference>
<dbReference type="PANTHER" id="PTHR30055">
    <property type="entry name" value="HTH-TYPE TRANSCRIPTIONAL REGULATOR RUTR"/>
    <property type="match status" value="1"/>
</dbReference>
<dbReference type="SUPFAM" id="SSF46689">
    <property type="entry name" value="Homeodomain-like"/>
    <property type="match status" value="1"/>
</dbReference>
<gene>
    <name evidence="4" type="ORF">GCM10010439_47770</name>
</gene>
<dbReference type="InterPro" id="IPR050109">
    <property type="entry name" value="HTH-type_TetR-like_transc_reg"/>
</dbReference>
<evidence type="ECO:0000256" key="2">
    <source>
        <dbReference type="PROSITE-ProRule" id="PRU00335"/>
    </source>
</evidence>
<evidence type="ECO:0000313" key="4">
    <source>
        <dbReference type="EMBL" id="GAA2731696.1"/>
    </source>
</evidence>
<accession>A0ABN3UFV0</accession>
<evidence type="ECO:0000259" key="3">
    <source>
        <dbReference type="PROSITE" id="PS50977"/>
    </source>
</evidence>
<dbReference type="InterPro" id="IPR009057">
    <property type="entry name" value="Homeodomain-like_sf"/>
</dbReference>
<evidence type="ECO:0000313" key="5">
    <source>
        <dbReference type="Proteomes" id="UP001501842"/>
    </source>
</evidence>
<dbReference type="Proteomes" id="UP001501842">
    <property type="component" value="Unassembled WGS sequence"/>
</dbReference>
<comment type="caution">
    <text evidence="4">The sequence shown here is derived from an EMBL/GenBank/DDBJ whole genome shotgun (WGS) entry which is preliminary data.</text>
</comment>
<proteinExistence type="predicted"/>
<keyword evidence="1 2" id="KW-0238">DNA-binding</keyword>
<dbReference type="SUPFAM" id="SSF48498">
    <property type="entry name" value="Tetracyclin repressor-like, C-terminal domain"/>
    <property type="match status" value="1"/>
</dbReference>
<dbReference type="RefSeq" id="WP_344452928.1">
    <property type="nucleotide sequence ID" value="NZ_BAAATZ010000020.1"/>
</dbReference>
<dbReference type="InterPro" id="IPR001647">
    <property type="entry name" value="HTH_TetR"/>
</dbReference>
<dbReference type="Gene3D" id="1.10.357.10">
    <property type="entry name" value="Tetracycline Repressor, domain 2"/>
    <property type="match status" value="1"/>
</dbReference>
<sequence>MGDVDTGHLMDLAMRLFAELGYDGTSTQLIADAAGIPAGRLVELVGNKAQLYQAVVARSQEAEEHAVEAALDAFVPTRQGVIDLIDALLDFYADHPQFLTLWLHRWAGDAADMPGPEIYIRGLSQRLADAIKDVVEPDIDLDHLVWTLVWCIFGFLTSGVQPAASAAHPGYRTPYDPRSLIGFRAYLHALITRLTRPPAGSTAL</sequence>
<organism evidence="4 5">
    <name type="scientific">Actinocorallia aurantiaca</name>
    <dbReference type="NCBI Taxonomy" id="46204"/>
    <lineage>
        <taxon>Bacteria</taxon>
        <taxon>Bacillati</taxon>
        <taxon>Actinomycetota</taxon>
        <taxon>Actinomycetes</taxon>
        <taxon>Streptosporangiales</taxon>
        <taxon>Thermomonosporaceae</taxon>
        <taxon>Actinocorallia</taxon>
    </lineage>
</organism>
<protein>
    <submittedName>
        <fullName evidence="4">TetR/AcrR family transcriptional regulator</fullName>
    </submittedName>
</protein>
<reference evidence="4 5" key="1">
    <citation type="journal article" date="2019" name="Int. J. Syst. Evol. Microbiol.">
        <title>The Global Catalogue of Microorganisms (GCM) 10K type strain sequencing project: providing services to taxonomists for standard genome sequencing and annotation.</title>
        <authorList>
            <consortium name="The Broad Institute Genomics Platform"/>
            <consortium name="The Broad Institute Genome Sequencing Center for Infectious Disease"/>
            <person name="Wu L."/>
            <person name="Ma J."/>
        </authorList>
    </citation>
    <scope>NUCLEOTIDE SEQUENCE [LARGE SCALE GENOMIC DNA]</scope>
    <source>
        <strain evidence="4 5">JCM 8201</strain>
    </source>
</reference>
<feature type="DNA-binding region" description="H-T-H motif" evidence="2">
    <location>
        <begin position="26"/>
        <end position="45"/>
    </location>
</feature>